<evidence type="ECO:0000256" key="1">
    <source>
        <dbReference type="SAM" id="MobiDB-lite"/>
    </source>
</evidence>
<sequence>MQAGRIKHASRHDHPAGDRASRLMAVLGAEAAAAEAPALAALEPLRPADVGAVVPAHARSLELVALRLACPRLRNRHRPNLCGHEQQQDQEEGREDLA</sequence>
<accession>A0A0A9HJM9</accession>
<protein>
    <submittedName>
        <fullName evidence="2">Uncharacterized protein</fullName>
    </submittedName>
</protein>
<dbReference type="AlphaFoldDB" id="A0A0A9HJM9"/>
<reference evidence="2" key="2">
    <citation type="journal article" date="2015" name="Data Brief">
        <title>Shoot transcriptome of the giant reed, Arundo donax.</title>
        <authorList>
            <person name="Barrero R.A."/>
            <person name="Guerrero F.D."/>
            <person name="Moolhuijzen P."/>
            <person name="Goolsby J.A."/>
            <person name="Tidwell J."/>
            <person name="Bellgard S.E."/>
            <person name="Bellgard M.I."/>
        </authorList>
    </citation>
    <scope>NUCLEOTIDE SEQUENCE</scope>
    <source>
        <tissue evidence="2">Shoot tissue taken approximately 20 cm above the soil surface</tissue>
    </source>
</reference>
<feature type="compositionally biased region" description="Acidic residues" evidence="1">
    <location>
        <begin position="88"/>
        <end position="98"/>
    </location>
</feature>
<feature type="region of interest" description="Disordered" evidence="1">
    <location>
        <begin position="75"/>
        <end position="98"/>
    </location>
</feature>
<dbReference type="EMBL" id="GBRH01161872">
    <property type="protein sequence ID" value="JAE36024.1"/>
    <property type="molecule type" value="Transcribed_RNA"/>
</dbReference>
<reference evidence="2" key="1">
    <citation type="submission" date="2014-09" db="EMBL/GenBank/DDBJ databases">
        <authorList>
            <person name="Magalhaes I.L.F."/>
            <person name="Oliveira U."/>
            <person name="Santos F.R."/>
            <person name="Vidigal T.H.D.A."/>
            <person name="Brescovit A.D."/>
            <person name="Santos A.J."/>
        </authorList>
    </citation>
    <scope>NUCLEOTIDE SEQUENCE</scope>
    <source>
        <tissue evidence="2">Shoot tissue taken approximately 20 cm above the soil surface</tissue>
    </source>
</reference>
<proteinExistence type="predicted"/>
<organism evidence="2">
    <name type="scientific">Arundo donax</name>
    <name type="common">Giant reed</name>
    <name type="synonym">Donax arundinaceus</name>
    <dbReference type="NCBI Taxonomy" id="35708"/>
    <lineage>
        <taxon>Eukaryota</taxon>
        <taxon>Viridiplantae</taxon>
        <taxon>Streptophyta</taxon>
        <taxon>Embryophyta</taxon>
        <taxon>Tracheophyta</taxon>
        <taxon>Spermatophyta</taxon>
        <taxon>Magnoliopsida</taxon>
        <taxon>Liliopsida</taxon>
        <taxon>Poales</taxon>
        <taxon>Poaceae</taxon>
        <taxon>PACMAD clade</taxon>
        <taxon>Arundinoideae</taxon>
        <taxon>Arundineae</taxon>
        <taxon>Arundo</taxon>
    </lineage>
</organism>
<name>A0A0A9HJM9_ARUDO</name>
<evidence type="ECO:0000313" key="2">
    <source>
        <dbReference type="EMBL" id="JAE36024.1"/>
    </source>
</evidence>